<feature type="domain" description="Toprim" evidence="8">
    <location>
        <begin position="66"/>
        <end position="168"/>
    </location>
</feature>
<dbReference type="SUPFAM" id="SSF111304">
    <property type="entry name" value="Recombination protein RecR"/>
    <property type="match status" value="1"/>
</dbReference>
<dbReference type="Pfam" id="PF13662">
    <property type="entry name" value="Toprim_4"/>
    <property type="match status" value="1"/>
</dbReference>
<dbReference type="GO" id="GO:0008270">
    <property type="term" value="F:zinc ion binding"/>
    <property type="evidence" value="ECO:0007669"/>
    <property type="project" value="UniProtKB-KW"/>
</dbReference>
<reference evidence="9 10" key="1">
    <citation type="submission" date="2018-07" db="EMBL/GenBank/DDBJ databases">
        <title>Comparative genomics of the Candidatus Parilichlamydiaceae reveals evidence of convergent evolution and genome reduction in the phylum Chlamydiae.</title>
        <authorList>
            <person name="Taylor-Brown A."/>
            <person name="Polkinghorne A."/>
        </authorList>
    </citation>
    <scope>NUCLEOTIDE SEQUENCE [LARGE SCALE GENOMIC DNA]</scope>
    <source>
        <strain evidence="9 10">Hat2</strain>
    </source>
</reference>
<evidence type="ECO:0000313" key="9">
    <source>
        <dbReference type="EMBL" id="RDB31551.1"/>
    </source>
</evidence>
<keyword evidence="10" id="KW-1185">Reference proteome</keyword>
<dbReference type="PANTHER" id="PTHR30446">
    <property type="entry name" value="RECOMBINATION PROTEIN RECR"/>
    <property type="match status" value="1"/>
</dbReference>
<sequence>MLSRLPGVGLRNARKAFFELATWSKADLGAFITLLDQLNKESLLCDLCGCMQYSSCRNCSPERDLTLVAFVAHPIDVMLIEDSCSFSGTYHVLGDLLAPERGVFGCHLFLETFEKRLLSCHPKEILFAFEATLEGDATSFFVKKQIEELCCHLGLSVPTFSRIGFGIPMGSRLSNSDPTTIAKAVRDRKCF</sequence>
<keyword evidence="2 7" id="KW-0227">DNA damage</keyword>
<evidence type="ECO:0000313" key="10">
    <source>
        <dbReference type="Proteomes" id="UP000253816"/>
    </source>
</evidence>
<evidence type="ECO:0000256" key="1">
    <source>
        <dbReference type="ARBA" id="ARBA00022723"/>
    </source>
</evidence>
<dbReference type="InterPro" id="IPR000093">
    <property type="entry name" value="DNA_Rcmb_RecR"/>
</dbReference>
<comment type="caution">
    <text evidence="9">The sequence shown here is derived from an EMBL/GenBank/DDBJ whole genome shotgun (WGS) entry which is preliminary data.</text>
</comment>
<evidence type="ECO:0000256" key="5">
    <source>
        <dbReference type="ARBA" id="ARBA00023172"/>
    </source>
</evidence>
<proteinExistence type="inferred from homology"/>
<dbReference type="Proteomes" id="UP000253816">
    <property type="component" value="Unassembled WGS sequence"/>
</dbReference>
<dbReference type="InterPro" id="IPR006171">
    <property type="entry name" value="TOPRIM_dom"/>
</dbReference>
<dbReference type="GO" id="GO:0006310">
    <property type="term" value="P:DNA recombination"/>
    <property type="evidence" value="ECO:0007669"/>
    <property type="project" value="UniProtKB-UniRule"/>
</dbReference>
<evidence type="ECO:0000256" key="3">
    <source>
        <dbReference type="ARBA" id="ARBA00022771"/>
    </source>
</evidence>
<comment type="caution">
    <text evidence="7">Lacks conserved residue(s) required for the propagation of feature annotation.</text>
</comment>
<keyword evidence="4 7" id="KW-0862">Zinc</keyword>
<comment type="function">
    <text evidence="7">May play a role in DNA repair. It seems to be involved in an RecBC-independent recombinational process of DNA repair. It may act with RecF and RecO.</text>
</comment>
<name>A0A369KAC5_9BACT</name>
<keyword evidence="3 7" id="KW-0863">Zinc-finger</keyword>
<evidence type="ECO:0000256" key="4">
    <source>
        <dbReference type="ARBA" id="ARBA00022833"/>
    </source>
</evidence>
<dbReference type="AlphaFoldDB" id="A0A369KAC5"/>
<dbReference type="HAMAP" id="MF_00017">
    <property type="entry name" value="RecR"/>
    <property type="match status" value="1"/>
</dbReference>
<dbReference type="GO" id="GO:0006281">
    <property type="term" value="P:DNA repair"/>
    <property type="evidence" value="ECO:0007669"/>
    <property type="project" value="UniProtKB-UniRule"/>
</dbReference>
<comment type="similarity">
    <text evidence="7">Belongs to the RecR family.</text>
</comment>
<keyword evidence="5 7" id="KW-0233">DNA recombination</keyword>
<dbReference type="GO" id="GO:0003677">
    <property type="term" value="F:DNA binding"/>
    <property type="evidence" value="ECO:0007669"/>
    <property type="project" value="UniProtKB-UniRule"/>
</dbReference>
<keyword evidence="1 7" id="KW-0479">Metal-binding</keyword>
<keyword evidence="6 7" id="KW-0234">DNA repair</keyword>
<organism evidence="9 10">
    <name type="scientific">Candidatus Similichlamydia laticola</name>
    <dbReference type="NCBI Taxonomy" id="2170265"/>
    <lineage>
        <taxon>Bacteria</taxon>
        <taxon>Pseudomonadati</taxon>
        <taxon>Chlamydiota</taxon>
        <taxon>Chlamydiia</taxon>
        <taxon>Parachlamydiales</taxon>
        <taxon>Candidatus Parilichlamydiaceae</taxon>
        <taxon>Candidatus Similichlamydia</taxon>
    </lineage>
</organism>
<evidence type="ECO:0000256" key="6">
    <source>
        <dbReference type="ARBA" id="ARBA00023204"/>
    </source>
</evidence>
<accession>A0A369KAC5</accession>
<evidence type="ECO:0000256" key="7">
    <source>
        <dbReference type="HAMAP-Rule" id="MF_00017"/>
    </source>
</evidence>
<dbReference type="InterPro" id="IPR023627">
    <property type="entry name" value="Rcmb_RecR"/>
</dbReference>
<dbReference type="PANTHER" id="PTHR30446:SF0">
    <property type="entry name" value="RECOMBINATION PROTEIN RECR"/>
    <property type="match status" value="1"/>
</dbReference>
<protein>
    <recommendedName>
        <fullName evidence="7">Recombination protein RecR</fullName>
    </recommendedName>
</protein>
<dbReference type="PROSITE" id="PS50880">
    <property type="entry name" value="TOPRIM"/>
    <property type="match status" value="1"/>
</dbReference>
<dbReference type="Gene3D" id="3.40.1360.10">
    <property type="match status" value="1"/>
</dbReference>
<dbReference type="EMBL" id="QQBG01000012">
    <property type="protein sequence ID" value="RDB31551.1"/>
    <property type="molecule type" value="Genomic_DNA"/>
</dbReference>
<evidence type="ECO:0000256" key="2">
    <source>
        <dbReference type="ARBA" id="ARBA00022763"/>
    </source>
</evidence>
<evidence type="ECO:0000259" key="8">
    <source>
        <dbReference type="PROSITE" id="PS50880"/>
    </source>
</evidence>
<gene>
    <name evidence="7" type="primary">recR</name>
    <name evidence="9" type="ORF">HAT2_00354</name>
</gene>